<keyword evidence="1" id="KW-1133">Transmembrane helix</keyword>
<keyword evidence="3" id="KW-1185">Reference proteome</keyword>
<feature type="transmembrane region" description="Helical" evidence="1">
    <location>
        <begin position="7"/>
        <end position="27"/>
    </location>
</feature>
<evidence type="ECO:0000313" key="3">
    <source>
        <dbReference type="Proteomes" id="UP001500420"/>
    </source>
</evidence>
<accession>A0AAV3TCJ3</accession>
<keyword evidence="1" id="KW-0812">Transmembrane</keyword>
<feature type="transmembrane region" description="Helical" evidence="1">
    <location>
        <begin position="86"/>
        <end position="104"/>
    </location>
</feature>
<dbReference type="Proteomes" id="UP001500420">
    <property type="component" value="Unassembled WGS sequence"/>
</dbReference>
<feature type="transmembrane region" description="Helical" evidence="1">
    <location>
        <begin position="163"/>
        <end position="180"/>
    </location>
</feature>
<dbReference type="AlphaFoldDB" id="A0AAV3TCJ3"/>
<protein>
    <recommendedName>
        <fullName evidence="4">Metal-dependent hydrolase</fullName>
    </recommendedName>
</protein>
<proteinExistence type="predicted"/>
<feature type="transmembrane region" description="Helical" evidence="1">
    <location>
        <begin position="62"/>
        <end position="80"/>
    </location>
</feature>
<comment type="caution">
    <text evidence="2">The sequence shown here is derived from an EMBL/GenBank/DDBJ whole genome shotgun (WGS) entry which is preliminary data.</text>
</comment>
<dbReference type="EMBL" id="BAAADV010000007">
    <property type="protein sequence ID" value="GAA0677150.1"/>
    <property type="molecule type" value="Genomic_DNA"/>
</dbReference>
<evidence type="ECO:0000256" key="1">
    <source>
        <dbReference type="SAM" id="Phobius"/>
    </source>
</evidence>
<gene>
    <name evidence="2" type="ORF">GCM10009020_26280</name>
</gene>
<evidence type="ECO:0000313" key="2">
    <source>
        <dbReference type="EMBL" id="GAA0677150.1"/>
    </source>
</evidence>
<keyword evidence="1" id="KW-0472">Membrane</keyword>
<reference evidence="2 3" key="1">
    <citation type="journal article" date="2019" name="Int. J. Syst. Evol. Microbiol.">
        <title>The Global Catalogue of Microorganisms (GCM) 10K type strain sequencing project: providing services to taxonomists for standard genome sequencing and annotation.</title>
        <authorList>
            <consortium name="The Broad Institute Genomics Platform"/>
            <consortium name="The Broad Institute Genome Sequencing Center for Infectious Disease"/>
            <person name="Wu L."/>
            <person name="Ma J."/>
        </authorList>
    </citation>
    <scope>NUCLEOTIDE SEQUENCE [LARGE SCALE GENOMIC DNA]</scope>
    <source>
        <strain evidence="2 3">JCM 16328</strain>
    </source>
</reference>
<name>A0AAV3TCJ3_9EURY</name>
<evidence type="ECO:0008006" key="4">
    <source>
        <dbReference type="Google" id="ProtNLM"/>
    </source>
</evidence>
<sequence>MDRTPFLGYMMLTTHVLIGLALATPIVVAAPDLGTAALVGGALGGGFPDADMYTAHRRTLHFPVYFAALSIPAVALAAIVTTPATVALALAVVAAAVHCCMDALGGGLELRPWRGTSERAVYDHYRGRWLPPRRWIRYDGAPEDFVLGLGIGVPLWFLLEGRFELFVLVLLAISAVYAAVRRRLPDLAPVVADVAPDALSPYIPDESDKP</sequence>
<organism evidence="2 3">
    <name type="scientific">Natronoarchaeum mannanilyticum</name>
    <dbReference type="NCBI Taxonomy" id="926360"/>
    <lineage>
        <taxon>Archaea</taxon>
        <taxon>Methanobacteriati</taxon>
        <taxon>Methanobacteriota</taxon>
        <taxon>Stenosarchaea group</taxon>
        <taxon>Halobacteria</taxon>
        <taxon>Halobacteriales</taxon>
        <taxon>Natronoarchaeaceae</taxon>
    </lineage>
</organism>